<dbReference type="PANTHER" id="PTHR11927:SF9">
    <property type="entry name" value="L-FUCOSYLTRANSFERASE"/>
    <property type="match status" value="1"/>
</dbReference>
<accession>A0A9D2SR24</accession>
<name>A0A9D2SR24_9FIRM</name>
<reference evidence="3" key="2">
    <citation type="submission" date="2021-04" db="EMBL/GenBank/DDBJ databases">
        <authorList>
            <person name="Gilroy R."/>
        </authorList>
    </citation>
    <scope>NUCLEOTIDE SEQUENCE</scope>
    <source>
        <strain evidence="3">USAMLcec2-132</strain>
    </source>
</reference>
<dbReference type="GO" id="GO:0016020">
    <property type="term" value="C:membrane"/>
    <property type="evidence" value="ECO:0007669"/>
    <property type="project" value="InterPro"/>
</dbReference>
<proteinExistence type="predicted"/>
<comment type="caution">
    <text evidence="3">The sequence shown here is derived from an EMBL/GenBank/DDBJ whole genome shotgun (WGS) entry which is preliminary data.</text>
</comment>
<protein>
    <submittedName>
        <fullName evidence="3">Alpha-1,2-fucosyltransferase</fullName>
    </submittedName>
</protein>
<dbReference type="InterPro" id="IPR002516">
    <property type="entry name" value="Glyco_trans_11"/>
</dbReference>
<dbReference type="EMBL" id="DWWS01000069">
    <property type="protein sequence ID" value="HJC25634.1"/>
    <property type="molecule type" value="Genomic_DNA"/>
</dbReference>
<evidence type="ECO:0000256" key="2">
    <source>
        <dbReference type="ARBA" id="ARBA00022679"/>
    </source>
</evidence>
<reference evidence="3" key="1">
    <citation type="journal article" date="2021" name="PeerJ">
        <title>Extensive microbial diversity within the chicken gut microbiome revealed by metagenomics and culture.</title>
        <authorList>
            <person name="Gilroy R."/>
            <person name="Ravi A."/>
            <person name="Getino M."/>
            <person name="Pursley I."/>
            <person name="Horton D.L."/>
            <person name="Alikhan N.F."/>
            <person name="Baker D."/>
            <person name="Gharbi K."/>
            <person name="Hall N."/>
            <person name="Watson M."/>
            <person name="Adriaenssens E.M."/>
            <person name="Foster-Nyarko E."/>
            <person name="Jarju S."/>
            <person name="Secka A."/>
            <person name="Antonio M."/>
            <person name="Oren A."/>
            <person name="Chaudhuri R.R."/>
            <person name="La Ragione R."/>
            <person name="Hildebrand F."/>
            <person name="Pallen M.J."/>
        </authorList>
    </citation>
    <scope>NUCLEOTIDE SEQUENCE</scope>
    <source>
        <strain evidence="3">USAMLcec2-132</strain>
    </source>
</reference>
<dbReference type="Pfam" id="PF01531">
    <property type="entry name" value="Glyco_transf_11"/>
    <property type="match status" value="1"/>
</dbReference>
<dbReference type="GO" id="GO:0005975">
    <property type="term" value="P:carbohydrate metabolic process"/>
    <property type="evidence" value="ECO:0007669"/>
    <property type="project" value="InterPro"/>
</dbReference>
<evidence type="ECO:0000313" key="4">
    <source>
        <dbReference type="Proteomes" id="UP000823891"/>
    </source>
</evidence>
<gene>
    <name evidence="3" type="ORF">H9761_18385</name>
</gene>
<dbReference type="CDD" id="cd11301">
    <property type="entry name" value="Fut1_Fut2_like"/>
    <property type="match status" value="1"/>
</dbReference>
<evidence type="ECO:0000256" key="1">
    <source>
        <dbReference type="ARBA" id="ARBA00022676"/>
    </source>
</evidence>
<keyword evidence="1" id="KW-0328">Glycosyltransferase</keyword>
<sequence>MRVVHMDSGLGNQMLDYAEYMAICRQNPDEKCYLENLIYELPQKEGMFSIWNGYELGRIFGINPPNVKELFDEEAWQRILKNVEKSEFWKENWNYAPYITEALNKEGLKLTNLRKKPEMPEADGKEVTVRKKARKLLTCFFQTRAGYHIKRYMRKMLAGRLIEADNRSYDVFRKYPSNVYIGHSFAFKYKGFGIEKMDQEIRQAFRFPEITDERNRKMLELIHSCNAVSIHARRSDLLFLNGYCYKYGFFRRAVRYIKRHVENPVFIFFTDEKSVGWCEQNERVFGLNFKKDRVYFVDWNKGEDSFRDMQLMAECKHNIFTESTFGFWGAYLNRNPDKITCAPDPLILATNSF</sequence>
<evidence type="ECO:0000313" key="3">
    <source>
        <dbReference type="EMBL" id="HJC25634.1"/>
    </source>
</evidence>
<dbReference type="PANTHER" id="PTHR11927">
    <property type="entry name" value="GALACTOSIDE 2-L-FUCOSYLTRANSFERASE"/>
    <property type="match status" value="1"/>
</dbReference>
<dbReference type="AlphaFoldDB" id="A0A9D2SR24"/>
<organism evidence="3 4">
    <name type="scientific">Candidatus Eisenbergiella merdavium</name>
    <dbReference type="NCBI Taxonomy" id="2838551"/>
    <lineage>
        <taxon>Bacteria</taxon>
        <taxon>Bacillati</taxon>
        <taxon>Bacillota</taxon>
        <taxon>Clostridia</taxon>
        <taxon>Lachnospirales</taxon>
        <taxon>Lachnospiraceae</taxon>
        <taxon>Eisenbergiella</taxon>
    </lineage>
</organism>
<keyword evidence="2" id="KW-0808">Transferase</keyword>
<dbReference type="Proteomes" id="UP000823891">
    <property type="component" value="Unassembled WGS sequence"/>
</dbReference>
<dbReference type="GO" id="GO:0008107">
    <property type="term" value="F:galactoside 2-alpha-L-fucosyltransferase activity"/>
    <property type="evidence" value="ECO:0007669"/>
    <property type="project" value="InterPro"/>
</dbReference>